<dbReference type="AlphaFoldDB" id="A0A382R9T3"/>
<reference evidence="1" key="1">
    <citation type="submission" date="2018-05" db="EMBL/GenBank/DDBJ databases">
        <authorList>
            <person name="Lanie J.A."/>
            <person name="Ng W.-L."/>
            <person name="Kazmierczak K.M."/>
            <person name="Andrzejewski T.M."/>
            <person name="Davidsen T.M."/>
            <person name="Wayne K.J."/>
            <person name="Tettelin H."/>
            <person name="Glass J.I."/>
            <person name="Rusch D."/>
            <person name="Podicherti R."/>
            <person name="Tsui H.-C.T."/>
            <person name="Winkler M.E."/>
        </authorList>
    </citation>
    <scope>NUCLEOTIDE SEQUENCE</scope>
</reference>
<accession>A0A382R9T3</accession>
<sequence length="42" mass="5091">MDSFLGIVTSQNDFYRNTAFPCRLLRSYQIREPVHRRPYNID</sequence>
<name>A0A382R9T3_9ZZZZ</name>
<protein>
    <submittedName>
        <fullName evidence="1">Uncharacterized protein</fullName>
    </submittedName>
</protein>
<feature type="non-terminal residue" evidence="1">
    <location>
        <position position="42"/>
    </location>
</feature>
<proteinExistence type="predicted"/>
<evidence type="ECO:0000313" key="1">
    <source>
        <dbReference type="EMBL" id="SVC93972.1"/>
    </source>
</evidence>
<dbReference type="EMBL" id="UINC01119852">
    <property type="protein sequence ID" value="SVC93972.1"/>
    <property type="molecule type" value="Genomic_DNA"/>
</dbReference>
<gene>
    <name evidence="1" type="ORF">METZ01_LOCUS346826</name>
</gene>
<organism evidence="1">
    <name type="scientific">marine metagenome</name>
    <dbReference type="NCBI Taxonomy" id="408172"/>
    <lineage>
        <taxon>unclassified sequences</taxon>
        <taxon>metagenomes</taxon>
        <taxon>ecological metagenomes</taxon>
    </lineage>
</organism>